<dbReference type="OrthoDB" id="416786at2759"/>
<evidence type="ECO:0000256" key="3">
    <source>
        <dbReference type="ARBA" id="ARBA00022553"/>
    </source>
</evidence>
<dbReference type="CDD" id="cd19545">
    <property type="entry name" value="FUM14_C_NRPS-like"/>
    <property type="match status" value="3"/>
</dbReference>
<dbReference type="FunFam" id="3.40.50.12780:FF:000014">
    <property type="entry name" value="Nonribosomal peptide synthetase 1"/>
    <property type="match status" value="4"/>
</dbReference>
<dbReference type="FunFam" id="3.30.559.30:FF:000003">
    <property type="entry name" value="Nonribosomal peptide synthase SidD"/>
    <property type="match status" value="3"/>
</dbReference>
<dbReference type="FunFam" id="3.40.50.12780:FF:000012">
    <property type="entry name" value="Non-ribosomal peptide synthetase"/>
    <property type="match status" value="1"/>
</dbReference>
<dbReference type="PROSITE" id="PS00012">
    <property type="entry name" value="PHOSPHOPANTETHEINE"/>
    <property type="match status" value="3"/>
</dbReference>
<dbReference type="FunFam" id="3.40.50.980:FF:000001">
    <property type="entry name" value="Non-ribosomal peptide synthetase"/>
    <property type="match status" value="2"/>
</dbReference>
<dbReference type="Gene3D" id="1.10.1200.10">
    <property type="entry name" value="ACP-like"/>
    <property type="match status" value="6"/>
</dbReference>
<evidence type="ECO:0000256" key="5">
    <source>
        <dbReference type="ARBA" id="ARBA00029454"/>
    </source>
</evidence>
<dbReference type="InterPro" id="IPR042099">
    <property type="entry name" value="ANL_N_sf"/>
</dbReference>
<dbReference type="InterPro" id="IPR020845">
    <property type="entry name" value="AMP-binding_CS"/>
</dbReference>
<dbReference type="InterPro" id="IPR009081">
    <property type="entry name" value="PP-bd_ACP"/>
</dbReference>
<comment type="caution">
    <text evidence="7">The sequence shown here is derived from an EMBL/GenBank/DDBJ whole genome shotgun (WGS) entry which is preliminary data.</text>
</comment>
<keyword evidence="2" id="KW-0596">Phosphopantetheine</keyword>
<dbReference type="Gene3D" id="3.40.50.12780">
    <property type="entry name" value="N-terminal domain of ligase-like"/>
    <property type="match status" value="4"/>
</dbReference>
<dbReference type="GO" id="GO:0044550">
    <property type="term" value="P:secondary metabolite biosynthetic process"/>
    <property type="evidence" value="ECO:0007669"/>
    <property type="project" value="TreeGrafter"/>
</dbReference>
<dbReference type="CDD" id="cd19542">
    <property type="entry name" value="CT_NRPS-like"/>
    <property type="match status" value="3"/>
</dbReference>
<feature type="domain" description="Carrier" evidence="6">
    <location>
        <begin position="1485"/>
        <end position="1558"/>
    </location>
</feature>
<sequence length="7300" mass="810096">MSSTIPASSSLCMFPSLLSRAPDHGDRVHLDAELHCVAFQLDVGLEAELFCDSNGLHPASLFQLSWALVLACFVKSDHVVFNFVDLEHGQRTRILSNIDRGFSAAEAVQALQQIEDVVSSADDEAQAAPQAGINTALRVSRDGEGIAAHQHSLGAPKDDARFDIIVDVDVSGDVVSISFQCSPKLLSRDLSAGLASTFGRTVLSIMEQPHSLPQLLDPIQESAKVQVHLPVKAGSAVHQEAESSYGTWISLDQVEQQISINFPGVSAVATTMVTLNHSSSRYQRLIAFLTMSDRDGLPEEALALDERTHVSNSIEELRRVLFTNLQPGLGPPALIPLSHMPRSADGSVAHTDLLAFFSALPQSRSSEVDDTWVRVSTPSNVSDEAEILIETSVEAQRLLTASEEKMRLLWAEVLSVAPEQLGPEDSFFLYGDSASAMDLVAVATRAGLALTVADIFITPTLAELSANTLPIGEGEMDLDLSPFELLPQQLSTIDVVRAAAVQCDVDARSVVDLYPTTALQEGLFALTFTGKASYILQCVCRMPPWLNIKRFKSAWENVAQEFPILRTRIVYLESTGTVQAVLSQESVEWRSGSDLSDYLARDRATSVEYGSVLSRLAIVGQAQQEWHFVWTIHHALYDAWSMALILNAVDRLYGDSTYALSSHVSFNRFVKHVTDTDTIQSKDFWSSYLQGANIAPFPQANQATGTGPSHDTLTSEVSLQRAVASNITVATIVRAAWGAVVARYSDSDDVVFGSTLTGRNAPVTGISDIVGPTIATVPVRCSIDRTHTFAQHLQRTQDEMIAMIPYEHVGLQTIRRWGQDTLVVPDFQNLLVVQLASDDQNGKRHTGLEFSLRATAGSENYAVMVECTLKEAGIVIHTEYDQNVISKLQMERVIRQFQHVLLQLNTESQTVTMADLELVSPYDLRLVEQWNNQELPKKMACIHQLFEEVARAQPEAQAICSWDGDFSYSQLDYLSTTFALHLQSLGVKSEVIVPMMFEKSAWAHVAQLAILKAGGAVVCLDPSHPEGRIRRILADVGATVVLTTSAFLNLLQDIQHLVTVDADSVKRISRLIKPDQTLKRDVHPSNAALVIYTSGSTGEPKGVVLEHASICTGMQAHGDALHIGPQTRALNFSAYVFDASLEDIYTQLTRGGCVCVPSETQRLNDLAGAVRATRANWIGITPTTARTLDPNSVPMIETLILGGELITQKLVDQWKHHVSYMYNGYGPCESTLYATLNPQLGKNGQPSNVGHGLHTKLWVVEPGNPDNLAPVGCSGELLLEGPLLARYYLNDAEKTDAAFITNPAFTRNQQPTDRPRRMYRTGDLVKYTDDGSLEVLGRMDSQAKINGQRLELGEIEHHLRNSSDVESAMVILSSDPDGTKRIMAILSFQILQDKVVVANDDFKLIIGDQRKGIEPTVDQLRKQLQDELPSYMVPTVWVIVDSIPRNTSQKVDRVRVSKWAASLDSEAYSALMGVGVEGETTAPDTPIATQLRSIIARVLNKQEEQLSMNKSFANLGGDSITAMQVVSRCRAERLRLFVKDILHSESLAQLSELVETMDNTATAFGVSNEELNRAFALSPVQQFYFEAMGQKPTQFNQAFLLKVLRPVSVPQLRFAIEAAVKKHSMLRARFDRQGDAWYQHITDNVAGSFRFRIKNLASEEDVGQAFLECQRGLDVENGPLLGMDYLQLQDSSHFLVLAAHHLVIDFVSWRVILKDLEDFLTVGYASDGTPLSFQTWTKLQAEYAYEHIDPQVALPFDINDPDFDYWGMAEEPNLYGDIACHTFLLDQDTTSHIFSDCNSPLSSEPVEILTAAAIHSFCRTFTDRETPTVWREAHGREPWSADIDLSSTVGWFTNLAPLQINVPVDNDIVTTLRAVKDTSRRLPQNGWPYFTSRYLTANGREKFKNHSSIELLFNYVGRFQQLEGGDTLFQLQEPHIEELEPAVGRDVPRMSLLEISVSHTSDGKLKFRILYNDRMKHIDFIYRWGAAYDQTLRDAAALLPGRKLEKTLSDYPLLRFDYKGLQTLRTERIQQLGLFELGDIEAVYPTAPMQEALLVGQALHAGAYETNATLEVTTTNRQTPVDVDRLQAAWETVIAYHPMLRTIFADSVAEEGLYDQVVLKSFNGFTRRIRCEDECGPATLIALEYMKLSKTKPLHRFVICTTPSGKVYCRMDFHHAMIDATSLRVLLDDIRLAYDGGLNLGNQPQFSEYIKYLQTKSLGNALGYWEDRLSQASPCHFPVASVSEVAVKEMRELEADLQFIRPLLRNFISRTGVTLPNLVQTAWALVLHSYSGLDSVSFGYLVSGRNVDVKGVDRIVGPLINMLVCHVDAATSTNVIDLLHATRDQYAESLDHQHVSLGRVQHTIGLSAATPLFNTAMSSLHNSSTISKFQSRNAQAKRRELFFDVLHFHDPTEYDIIFTLKADDHNPNITFAYWSPRVSDWLARNALASLTSVIRSLIEVASVDGPLSELESVSSRDREILQKWNNTPVEEEYVCIHHVIQQRVKATPNAEAICNANRSMTYGEMDGLSTRLAAELQRKGVGPEVVVPICFEKNTWAVVAILACLKAGGAYVPLDPRHPEYRIRQIIESKGVYGKLILTSENQASLFSSLDCETLVVDEKRCQGFPNTPLAKETVTPKNLAYVIFTSGTTGKPKGTMIEHRAFATSARDHSKAMEISSSSRVLQFSSYVFDVSVMDILTTLMQGGCICIPTDEERESMEIVGAINRMRVNWTLLTPSFVTIIEPSQVPGLKTLVLGGEAMSQKHVEIWGPHVRLMNAYGPTEASVLVTINTHVTDATNIGHGVGALTWIADRNNADRLVPMGAVGELLLEGPTLARGYLNEPAKTRAAFVDSPSWAPGRRFYKTGDLVRLREDGSHTYLGRKDSQVKVRGQRLEIGEIEHQLDASRIVRDAVVVMPTVGPRQKTLIAVVTLTALRFHNRNGKALQIVDQSLQAGHVREVADHLGQTLPSYMVPAVWIVVEAMPLNTSGKLDRKRVIKWVERLGTDFYHRIATDDNLTSDASSQPATDMESQIRTMVSEILNIPNKQLSLTQSFIGLGGDSITAMQMVSRCRSQGIALKMTDILRSKTMSKMAQAAKSIRNTQQQHVEISQKPFELSPIQLMFEEMGGIPDMRFNQSFYLRVDRPITHKNLEKAIATIVGRHPMLRAHYLKNAEGNWRQFVQRTARGRYYTASHDLRRSSLAVSIMEASQHRLHPDTGPLFSADLLNVTGDGQFLYLVAHHLVIDLVSWRIILQDLEQLLLGRNLPTSDSLPFQSWLALQATHASSLDVNTVLPFQIQSSDLAYWDMEGKANIYADVERHEFPLTKDVSTRLLEQCHTALGTEPVEILLAALFHSFAIVFPDRATPTVFSEGHGREPWNSSLDVSNTVGWFTTMSPLHISVSGDSVIDIVRKTKDVRRSITRNGFDYFASRYLTAQGQEAFGKSGSMEVLFNYLGQFQGLEREDSLLRQQALPEGAAQSDFDEKLTRFALFEINATVAQGILSFQFLYNKRMARKADVLRWAGTYAQSLDDITELLPTMASEKTLIDFPLVPLTYGALQNIQETILPDLGLTSLDDLEDLYPLTPMQNGLILSQTRNSDTYKTSFTFKVTSNRSGNVDRQRLLEAWQSVVDSHAMLRTVFTDRTIPNGVFYQLVLAKCKANTLLLSCESDEEAVSLLENWPVLEYTDSVPPHRFIACQVHSGSIFFRFDANHALVDADSVGVLLRDLSQAYEGKEPLSVGPLYSDYIKYLDSTPMETSVTYWSEYLQHVVPCYVPMINDVQDTVSPLRSIHLSLGNLSSLMRKFCATCSVTMSSVFHLAWSIVLRLYTGAEDVAYGYLVSGRDVAVLGITKTIGPFINMMVSRTRLSPSATISSLVQKKQSEYASGIEHQACSLAQIQHALGLSDQPLFNSMISVQALGNKKTSDELALAFEGISSRDPTEYDISLGIYSDNENAEAHFGYWADRMSDWHAENVAQTFEKVLEQMLSYPEGNVDSVRQLSERDMRQVQSWTPLQRPGSGALVHIRFADQVARAPKSLAIESFEGRITYSELDDISTNFSQHLINLSVRPGTVVPFCFSKSAWAIVAMLAILKAGGTGLPLSPDHPLDRVRTMVLDCSANLIICAPDQASRLSALGLQLIHFSKSLASTIPKTSPISVAVDPESSAFLIYTSGSTGIPKGVMIPHRAITTNVPEIAQTWGWDSNSRILQFIAYTFDPMLGDIFGALFTGACLCIISDHDRMKDITPVINNMKVSHIVLTPSLARTLQPEKLTSLKSIVCGGEAITERDIEMWKGHVELINAYGPTEATIAVTSLHYSRRGGFDARNIGRPLRFSSLWVADAVDIKWPVPVGAVGELLIGGQTLANGYLNDEEKTRNAFVNAPKWTGLGESKVYRTGDLVRWAFDGTIHFVGRKDTQIKIRGQRVEAGEIENAIRSNLPGLKDVAVALTTPQNRSVGPVLTAFLSWNTELESHYDSLLARLAEPLTTQLVALDAKLADALPSYMIPAMYIPLQCMPLTVSGKTDVSRLQSVVSGLSEPELAHFSLSDGPKLQPSTRIEKKLQQIWSEVLDLQPKRIGQDDSFFRLGGDSLSAIQLTSRASQDEIHLTIALIFQNPKLSDMAAAAEDLSSQSVYYQLQEQFGILKESVQDFYQCTPLQESLMILSMKRPGSYRQRHAWTLPASVNVDLLKTAVNLVAQKEPILRTRIVNMESTGSMQVVIKEDIDITETLSEAEFWVLERSMTMAYGQPLLKCCVVQQSEEAPKLLLTIHHVLYDEWSINLLLNSIEAVYQGVVQDEAVSFKVESSSLSDFMHYFARSNEGEAEAYWKNQLSGASPVDFPRLPSASHQPGKCQILHSHFELPAKQSTSYELPVFLKAAWSIIMARYSGTDDITFGLTVQGRDVPVEGIDTIVGPTLATVPLRMHIDWNTSIEQFISSIRDQASDMKSFEHVGLQRIAQSAPEAENACNFQHLLVIHDRRPIAASKDFWIETPIDQIEELVSYPLTLQCYLNGSVVEVAVSYDEMVLDAHQLELMLANFEQTLGQLVTTPDHRPLKSLDLLGNYDRRVIMELNSTVSAGLETRIDQLFEIQRAARPNAEAVHSWDAQFTYQQLYEHAIRLAHHLQVLGVGPEVLVPLCFDKSAWTIVAQLGVLYAGGAFVVMDATHPVQRLQQLIKDTNAHLVLASASREDLCRTFAPQVVPVSPETVAAFPNKASPPFNKATPRNTAYVLFTSGSTGKPKGVVTEHRGVCTAAMEQGKRINMNSSSRVLQYASYAFDSTILETFHTLFHGGCICPLSQEQRMNDIVGAINQLQANWAFFTPSLVRTFKPEQVPCLKTVVLGGEALGKDNIEAWANQTCLVNGYGPTETCVFSSILDRITESDRPDNIGRAVGGANWVVDAHDTNVLVPIGAVGELLIEGPTVARGYLNDNNKTEEAFIKRPVWLDEALLGRPVERVYKTGDIVTMRPDGTVLYIGRKDTQIKIRGQRVELGEIEHSLKRNLPHFAHLVVHQIRLPRRDNTKVLAAFLCRDGKEKEGKPETRRIDLELYSDLMALTSTITDALPAYMIPTMFILLDSMPLSGSGKTDRRRLHAVAETLTNEEITHFSLADVKKRTPLSEIEKKMQSMWATVLSIPVESIGCDDSFLRLGGDSISAMKLAALARKAGISIMVDHIFRNPTLSAMSSITTKMMEGVAEDLKAFSLLRGLEPLEAILEKLEKTYSIPRQSVQDIYPTSSLQEGLMVLSVRQPGTYNFQWNAVLPPSVDRERFQRAWQICVKRNTILRTRIIYTELSGSLQVVLDDELQWTTTGSLEDYLKADKLDIMDYGKSLSRWAIVDDDSGKTHFVWSAHHSIYDGWALPLVLREVARIYHATDVSRLSTPPPYACFIKYLESRDQDAEITYWQSQYPKGKVLSNFPPVQSSAIQPLANVTVTKVFDFAPGNSSTSGITTATLIRAAWAIVLSRYAEVDHALFGALLAGRNVPIKDIASMTGPTITTVPVHIQVSRDQTVHAFLDDVQRQAVEMMPFEHTGLQNIKQFTREAYDACNFQNLLVIQPKQESSEADDLWRTGDTIDFAFDEFLTYPLVFQVVLGSTLGLTLKLDDRLLSAERGQRMLEHFSHVIQQLSEANTQTLADIDITSPIDLAELQQWNDPTTVVKPTTTKTVHNLIIDQARQSPNSAAVCSWDGNFTYAELDTLSTRVATHLRNLGVDLETYVLFCFDKSAWAIIAMLGILKAGAAYVAVDPMHPPDRKAFIAREVLATVAVTSPQHQHMFYPLVDHVIGIDRISVEDFAFNRSLPSVPPSNPAFVVFTSGSTGTPKGIVMEHGAFSAGALSHAPALNINCNARVLQFAAYTYDVSMGEIFSTLMHGGCVCVPTEEERLSNLAGATDSMCATWLFLTPTVASLVNPASVPTLQYVILGGEHATTVNIQSWAEHVHLTNSYGPAECAIWTNHAAGLKCDADPSNIGHRIGSQLWIVEADNHDRLIPTGCIGELVVESHSLARGYLNDPAKTAAAFIEAPKWAGAGRRMYKTGDLAKYNFDGTLSIVGRKDNQVKLNGQRMELGEVEHHLCADEEVNKAMAIVPTAGPCKEHLVSVVSLKTINKTLGGAEFVLVGGDQKKEVGSQISRLREKLGSKLPKYMIPTFWIVLEDLPLNASGKLDRRRVSEWIKEMDNEKHRSAIELAQSDKIKTKPSNKIESSIRRLWSKVLGVGEETLSMDDNFLQIGGDSISAVRLTAAARQEGITLLVREIFQKPVLRAMSAAAKWEEVVDQVAYEPFSVFTKDQKKAALENVARKASQPIDNIEDVLEATDYQSWTLAAGHLRTRGYINYFGIRFEAKLDMKELRNACWSVIARHPILRTVLVVHNQRLLQVVLRLYEPDYTCYEYQDKTSDEAIPRALIEKDMGRPVNLGDGMMRFILVKQRDNSHCLVLRISHAQYDGISLPSILQDIKAAYEGSVLSNSKPYSSFIYNVRKQDPHQCETFWSAFLRDSHMTNILRHKKLPYKNPVNRMLSRAVTPSSLNIQGVTFATTVKAAWALVLSSLALTSDTVFGQVVSGRNGSLAGIQHVVGPCMNILPYQHLASMPYENYGMRQIIERCTSWPKATRFSSIHQHTNFGKQFFGEVLSASAGSEMTGYSPPHDVADVWIWTAPVSEGMFSVDLTFADSVLGDEIAQLMLDMLCNNIESISANQDARILMPSGSATRIPIAYDEEKAKAKYFAEVEPQAALSITGAEKIVAHAWEKVFGADASEDQDLEWWDIRGDLMPAVHLAEIYSKATGASVSVESVIENGSRNEQIRLLRGE</sequence>
<evidence type="ECO:0000256" key="1">
    <source>
        <dbReference type="ARBA" id="ARBA00004685"/>
    </source>
</evidence>
<dbReference type="InterPro" id="IPR020806">
    <property type="entry name" value="PKS_PP-bd"/>
</dbReference>
<dbReference type="NCBIfam" id="NF003417">
    <property type="entry name" value="PRK04813.1"/>
    <property type="match status" value="5"/>
</dbReference>
<dbReference type="FunFam" id="3.30.300.30:FF:000015">
    <property type="entry name" value="Nonribosomal peptide synthase SidD"/>
    <property type="match status" value="5"/>
</dbReference>
<keyword evidence="4" id="KW-0436">Ligase</keyword>
<dbReference type="Gene3D" id="2.30.38.10">
    <property type="entry name" value="Luciferase, Domain 3"/>
    <property type="match status" value="1"/>
</dbReference>
<keyword evidence="3" id="KW-0597">Phosphoprotein</keyword>
<proteinExistence type="inferred from homology"/>
<dbReference type="GO" id="GO:0043041">
    <property type="term" value="P:amino acid activation for nonribosomal peptide biosynthetic process"/>
    <property type="evidence" value="ECO:0007669"/>
    <property type="project" value="TreeGrafter"/>
</dbReference>
<comment type="similarity">
    <text evidence="5">Belongs to the NRP synthetase family.</text>
</comment>
<feature type="domain" description="Carrier" evidence="6">
    <location>
        <begin position="5610"/>
        <end position="5686"/>
    </location>
</feature>
<evidence type="ECO:0000256" key="2">
    <source>
        <dbReference type="ARBA" id="ARBA00022450"/>
    </source>
</evidence>
<name>A0A9W8XRL5_9PLEO</name>
<dbReference type="Pfam" id="PF00550">
    <property type="entry name" value="PP-binding"/>
    <property type="match status" value="6"/>
</dbReference>
<dbReference type="Proteomes" id="UP001140513">
    <property type="component" value="Unassembled WGS sequence"/>
</dbReference>
<dbReference type="InterPro" id="IPR036736">
    <property type="entry name" value="ACP-like_sf"/>
</dbReference>
<evidence type="ECO:0000259" key="6">
    <source>
        <dbReference type="PROSITE" id="PS50075"/>
    </source>
</evidence>
<dbReference type="SUPFAM" id="SSF47336">
    <property type="entry name" value="ACP-like"/>
    <property type="match status" value="6"/>
</dbReference>
<dbReference type="CDD" id="cd05918">
    <property type="entry name" value="A_NRPS_SidN3_like"/>
    <property type="match status" value="5"/>
</dbReference>
<feature type="domain" description="Carrier" evidence="6">
    <location>
        <begin position="3023"/>
        <end position="3099"/>
    </location>
</feature>
<dbReference type="InterPro" id="IPR001242">
    <property type="entry name" value="Condensation_dom"/>
</dbReference>
<dbReference type="RefSeq" id="XP_056073244.1">
    <property type="nucleotide sequence ID" value="XM_056212936.1"/>
</dbReference>
<organism evidence="7 8">
    <name type="scientific">Didymosphaeria variabile</name>
    <dbReference type="NCBI Taxonomy" id="1932322"/>
    <lineage>
        <taxon>Eukaryota</taxon>
        <taxon>Fungi</taxon>
        <taxon>Dikarya</taxon>
        <taxon>Ascomycota</taxon>
        <taxon>Pezizomycotina</taxon>
        <taxon>Dothideomycetes</taxon>
        <taxon>Pleosporomycetidae</taxon>
        <taxon>Pleosporales</taxon>
        <taxon>Massarineae</taxon>
        <taxon>Didymosphaeriaceae</taxon>
        <taxon>Didymosphaeria</taxon>
    </lineage>
</organism>
<protein>
    <recommendedName>
        <fullName evidence="6">Carrier domain-containing protein</fullName>
    </recommendedName>
</protein>
<dbReference type="Gene3D" id="3.30.559.10">
    <property type="entry name" value="Chloramphenicol acetyltransferase-like domain"/>
    <property type="match status" value="8"/>
</dbReference>
<dbReference type="GO" id="GO:0016874">
    <property type="term" value="F:ligase activity"/>
    <property type="evidence" value="ECO:0007669"/>
    <property type="project" value="UniProtKB-KW"/>
</dbReference>
<dbReference type="PANTHER" id="PTHR45527">
    <property type="entry name" value="NONRIBOSOMAL PEPTIDE SYNTHETASE"/>
    <property type="match status" value="1"/>
</dbReference>
<dbReference type="GeneID" id="80907676"/>
<dbReference type="FunFam" id="3.30.559.30:FF:000005">
    <property type="entry name" value="Nonribosomal peptide synthase Pes1"/>
    <property type="match status" value="1"/>
</dbReference>
<dbReference type="SMART" id="SM00823">
    <property type="entry name" value="PKS_PP"/>
    <property type="match status" value="5"/>
</dbReference>
<dbReference type="EMBL" id="JAPEUX010000003">
    <property type="protein sequence ID" value="KAJ4356118.1"/>
    <property type="molecule type" value="Genomic_DNA"/>
</dbReference>
<dbReference type="CDD" id="cd19534">
    <property type="entry name" value="E_NRPS"/>
    <property type="match status" value="2"/>
</dbReference>
<dbReference type="InterPro" id="IPR023213">
    <property type="entry name" value="CAT-like_dom_sf"/>
</dbReference>
<dbReference type="Gene3D" id="3.30.300.30">
    <property type="match status" value="5"/>
</dbReference>
<feature type="domain" description="Carrier" evidence="6">
    <location>
        <begin position="6688"/>
        <end position="6764"/>
    </location>
</feature>
<gene>
    <name evidence="7" type="ORF">N0V89_004146</name>
</gene>
<evidence type="ECO:0000313" key="8">
    <source>
        <dbReference type="Proteomes" id="UP001140513"/>
    </source>
</evidence>
<dbReference type="InterPro" id="IPR000873">
    <property type="entry name" value="AMP-dep_synth/lig_dom"/>
</dbReference>
<dbReference type="FunFam" id="1.10.1200.10:FF:000005">
    <property type="entry name" value="Nonribosomal peptide synthetase 1"/>
    <property type="match status" value="3"/>
</dbReference>
<dbReference type="InterPro" id="IPR010071">
    <property type="entry name" value="AA_adenyl_dom"/>
</dbReference>
<dbReference type="Gene3D" id="3.30.559.30">
    <property type="entry name" value="Nonribosomal peptide synthetase, condensation domain"/>
    <property type="match status" value="9"/>
</dbReference>
<dbReference type="SUPFAM" id="SSF56801">
    <property type="entry name" value="Acetyl-CoA synthetase-like"/>
    <property type="match status" value="5"/>
</dbReference>
<comment type="pathway">
    <text evidence="1">Mycotoxin biosynthesis.</text>
</comment>
<reference evidence="7" key="1">
    <citation type="submission" date="2022-10" db="EMBL/GenBank/DDBJ databases">
        <title>Tapping the CABI collections for fungal endophytes: first genome assemblies for Collariella, Neodidymelliopsis, Ascochyta clinopodiicola, Didymella pomorum, Didymosphaeria variabile, Neocosmospora piperis and Neocucurbitaria cava.</title>
        <authorList>
            <person name="Hill R."/>
        </authorList>
    </citation>
    <scope>NUCLEOTIDE SEQUENCE</scope>
    <source>
        <strain evidence="7">IMI 356815</strain>
    </source>
</reference>
<dbReference type="SUPFAM" id="SSF52777">
    <property type="entry name" value="CoA-dependent acyltransferases"/>
    <property type="match status" value="17"/>
</dbReference>
<dbReference type="FunFam" id="3.30.559.10:FF:000016">
    <property type="entry name" value="Nonribosomal peptide synthase Pes1"/>
    <property type="match status" value="1"/>
</dbReference>
<dbReference type="Pfam" id="PF00668">
    <property type="entry name" value="Condensation"/>
    <property type="match status" value="8"/>
</dbReference>
<dbReference type="GO" id="GO:0005737">
    <property type="term" value="C:cytoplasm"/>
    <property type="evidence" value="ECO:0007669"/>
    <property type="project" value="TreeGrafter"/>
</dbReference>
<feature type="domain" description="Carrier" evidence="6">
    <location>
        <begin position="4549"/>
        <end position="4625"/>
    </location>
</feature>
<dbReference type="InterPro" id="IPR045851">
    <property type="entry name" value="AMP-bd_C_sf"/>
</dbReference>
<keyword evidence="8" id="KW-1185">Reference proteome</keyword>
<dbReference type="Gene3D" id="3.40.50.980">
    <property type="match status" value="2"/>
</dbReference>
<dbReference type="InterPro" id="IPR006162">
    <property type="entry name" value="Ppantetheine_attach_site"/>
</dbReference>
<dbReference type="PROSITE" id="PS00455">
    <property type="entry name" value="AMP_BINDING"/>
    <property type="match status" value="5"/>
</dbReference>
<dbReference type="PROSITE" id="PS50075">
    <property type="entry name" value="CARRIER"/>
    <property type="match status" value="5"/>
</dbReference>
<dbReference type="FunFam" id="3.30.559.30:FF:000002">
    <property type="entry name" value="Nonribosomal peptide synthase Pes1"/>
    <property type="match status" value="2"/>
</dbReference>
<dbReference type="GO" id="GO:0031177">
    <property type="term" value="F:phosphopantetheine binding"/>
    <property type="evidence" value="ECO:0007669"/>
    <property type="project" value="InterPro"/>
</dbReference>
<accession>A0A9W8XRL5</accession>
<dbReference type="NCBIfam" id="TIGR01733">
    <property type="entry name" value="AA-adenyl-dom"/>
    <property type="match status" value="5"/>
</dbReference>
<evidence type="ECO:0000313" key="7">
    <source>
        <dbReference type="EMBL" id="KAJ4356118.1"/>
    </source>
</evidence>
<evidence type="ECO:0000256" key="4">
    <source>
        <dbReference type="ARBA" id="ARBA00022598"/>
    </source>
</evidence>
<dbReference type="PANTHER" id="PTHR45527:SF1">
    <property type="entry name" value="FATTY ACID SYNTHASE"/>
    <property type="match status" value="1"/>
</dbReference>
<dbReference type="Pfam" id="PF00501">
    <property type="entry name" value="AMP-binding"/>
    <property type="match status" value="5"/>
</dbReference>